<dbReference type="Proteomes" id="UP000216052">
    <property type="component" value="Chromosome"/>
</dbReference>
<proteinExistence type="predicted"/>
<protein>
    <submittedName>
        <fullName evidence="1">Uncharacterized protein</fullName>
    </submittedName>
</protein>
<reference evidence="1" key="1">
    <citation type="submission" date="2024-05" db="EMBL/GenBank/DDBJ databases">
        <title>Isolation and characterization of Sporomusa carbonis sp. nov., a carboxydotrophic hydrogenogen in the genus of Sporomusa isolated from a charcoal burning pile.</title>
        <authorList>
            <person name="Boeer T."/>
            <person name="Rosenbaum F."/>
            <person name="Eysell L."/>
            <person name="Mueller V."/>
            <person name="Daniel R."/>
            <person name="Poehlein A."/>
        </authorList>
    </citation>
    <scope>NUCLEOTIDE SEQUENCE [LARGE SCALE GENOMIC DNA]</scope>
    <source>
        <strain evidence="1">DSM 3132</strain>
    </source>
</reference>
<evidence type="ECO:0000313" key="1">
    <source>
        <dbReference type="EMBL" id="XFO74636.1"/>
    </source>
</evidence>
<name>A0ABZ3J9V7_SPOA4</name>
<evidence type="ECO:0000313" key="2">
    <source>
        <dbReference type="Proteomes" id="UP000216052"/>
    </source>
</evidence>
<dbReference type="EMBL" id="CP155571">
    <property type="protein sequence ID" value="XFO74636.1"/>
    <property type="molecule type" value="Genomic_DNA"/>
</dbReference>
<sequence length="66" mass="7313">MAQPLLFDEPDDLEPITLLPPLGMSRTEQVIERFRLDLIKSLGVPAAVLGCNQLRTADNERVLPGK</sequence>
<keyword evidence="2" id="KW-1185">Reference proteome</keyword>
<organism evidence="1 2">
    <name type="scientific">Sporomusa acidovorans (strain ATCC 49682 / DSM 3132 / Mol)</name>
    <dbReference type="NCBI Taxonomy" id="1123286"/>
    <lineage>
        <taxon>Bacteria</taxon>
        <taxon>Bacillati</taxon>
        <taxon>Bacillota</taxon>
        <taxon>Negativicutes</taxon>
        <taxon>Selenomonadales</taxon>
        <taxon>Sporomusaceae</taxon>
        <taxon>Sporomusa</taxon>
    </lineage>
</organism>
<accession>A0ABZ3J9V7</accession>
<gene>
    <name evidence="1" type="ORF">SPACI_047460</name>
</gene>